<gene>
    <name evidence="9" type="ORF">SAMN05421855_104209</name>
</gene>
<dbReference type="AlphaFoldDB" id="A0A1G7HP88"/>
<dbReference type="InterPro" id="IPR036097">
    <property type="entry name" value="HisK_dim/P_sf"/>
</dbReference>
<dbReference type="EC" id="2.7.13.3" evidence="2"/>
<dbReference type="InterPro" id="IPR025293">
    <property type="entry name" value="YfiR/HmsC-like"/>
</dbReference>
<dbReference type="SUPFAM" id="SSF47384">
    <property type="entry name" value="Homodimeric domain of signal transducing histidine kinase"/>
    <property type="match status" value="1"/>
</dbReference>
<dbReference type="InterPro" id="IPR005467">
    <property type="entry name" value="His_kinase_dom"/>
</dbReference>
<name>A0A1G7HP88_9FLAO</name>
<evidence type="ECO:0000256" key="6">
    <source>
        <dbReference type="SAM" id="Coils"/>
    </source>
</evidence>
<dbReference type="CDD" id="cd00082">
    <property type="entry name" value="HisKA"/>
    <property type="match status" value="1"/>
</dbReference>
<dbReference type="InterPro" id="IPR003594">
    <property type="entry name" value="HATPase_dom"/>
</dbReference>
<keyword evidence="10" id="KW-1185">Reference proteome</keyword>
<dbReference type="InterPro" id="IPR004358">
    <property type="entry name" value="Sig_transdc_His_kin-like_C"/>
</dbReference>
<evidence type="ECO:0000256" key="5">
    <source>
        <dbReference type="ARBA" id="ARBA00022777"/>
    </source>
</evidence>
<evidence type="ECO:0000259" key="8">
    <source>
        <dbReference type="PROSITE" id="PS50109"/>
    </source>
</evidence>
<dbReference type="Pfam" id="PF00512">
    <property type="entry name" value="HisKA"/>
    <property type="match status" value="1"/>
</dbReference>
<keyword evidence="5 9" id="KW-0418">Kinase</keyword>
<accession>A0A1G7HP88</accession>
<feature type="transmembrane region" description="Helical" evidence="7">
    <location>
        <begin position="334"/>
        <end position="355"/>
    </location>
</feature>
<dbReference type="Gene3D" id="1.10.287.130">
    <property type="match status" value="1"/>
</dbReference>
<evidence type="ECO:0000256" key="1">
    <source>
        <dbReference type="ARBA" id="ARBA00000085"/>
    </source>
</evidence>
<dbReference type="InterPro" id="IPR003661">
    <property type="entry name" value="HisK_dim/P_dom"/>
</dbReference>
<evidence type="ECO:0000313" key="10">
    <source>
        <dbReference type="Proteomes" id="UP000199321"/>
    </source>
</evidence>
<dbReference type="GO" id="GO:0000155">
    <property type="term" value="F:phosphorelay sensor kinase activity"/>
    <property type="evidence" value="ECO:0007669"/>
    <property type="project" value="InterPro"/>
</dbReference>
<reference evidence="9 10" key="1">
    <citation type="submission" date="2016-10" db="EMBL/GenBank/DDBJ databases">
        <authorList>
            <person name="de Groot N.N."/>
        </authorList>
    </citation>
    <scope>NUCLEOTIDE SEQUENCE [LARGE SCALE GENOMIC DNA]</scope>
    <source>
        <strain evidence="9 10">DSM 16195</strain>
    </source>
</reference>
<dbReference type="SUPFAM" id="SSF55874">
    <property type="entry name" value="ATPase domain of HSP90 chaperone/DNA topoisomerase II/histidine kinase"/>
    <property type="match status" value="1"/>
</dbReference>
<dbReference type="PRINTS" id="PR00344">
    <property type="entry name" value="BCTRLSENSOR"/>
</dbReference>
<dbReference type="RefSeq" id="WP_093144862.1">
    <property type="nucleotide sequence ID" value="NZ_BMWO01000004.1"/>
</dbReference>
<organism evidence="9 10">
    <name type="scientific">Ulvibacter litoralis</name>
    <dbReference type="NCBI Taxonomy" id="227084"/>
    <lineage>
        <taxon>Bacteria</taxon>
        <taxon>Pseudomonadati</taxon>
        <taxon>Bacteroidota</taxon>
        <taxon>Flavobacteriia</taxon>
        <taxon>Flavobacteriales</taxon>
        <taxon>Flavobacteriaceae</taxon>
        <taxon>Ulvibacter</taxon>
    </lineage>
</organism>
<dbReference type="InterPro" id="IPR036890">
    <property type="entry name" value="HATPase_C_sf"/>
</dbReference>
<dbReference type="Proteomes" id="UP000199321">
    <property type="component" value="Unassembled WGS sequence"/>
</dbReference>
<feature type="coiled-coil region" evidence="6">
    <location>
        <begin position="203"/>
        <end position="240"/>
    </location>
</feature>
<keyword evidence="7" id="KW-0812">Transmembrane</keyword>
<feature type="domain" description="Histidine kinase" evidence="8">
    <location>
        <begin position="391"/>
        <end position="611"/>
    </location>
</feature>
<dbReference type="PANTHER" id="PTHR43304">
    <property type="entry name" value="PHYTOCHROME-LIKE PROTEIN CPH1"/>
    <property type="match status" value="1"/>
</dbReference>
<dbReference type="InterPro" id="IPR052162">
    <property type="entry name" value="Sensor_kinase/Photoreceptor"/>
</dbReference>
<comment type="catalytic activity">
    <reaction evidence="1">
        <text>ATP + protein L-histidine = ADP + protein N-phospho-L-histidine.</text>
        <dbReference type="EC" id="2.7.13.3"/>
    </reaction>
</comment>
<keyword evidence="4" id="KW-0808">Transferase</keyword>
<dbReference type="SMART" id="SM00387">
    <property type="entry name" value="HATPase_c"/>
    <property type="match status" value="1"/>
</dbReference>
<dbReference type="PROSITE" id="PS50109">
    <property type="entry name" value="HIS_KIN"/>
    <property type="match status" value="1"/>
</dbReference>
<dbReference type="OrthoDB" id="9781208at2"/>
<dbReference type="STRING" id="227084.SAMN05421855_104209"/>
<dbReference type="Pfam" id="PF13689">
    <property type="entry name" value="DUF4154"/>
    <property type="match status" value="1"/>
</dbReference>
<dbReference type="Pfam" id="PF02518">
    <property type="entry name" value="HATPase_c"/>
    <property type="match status" value="1"/>
</dbReference>
<evidence type="ECO:0000256" key="3">
    <source>
        <dbReference type="ARBA" id="ARBA00022553"/>
    </source>
</evidence>
<proteinExistence type="predicted"/>
<evidence type="ECO:0000256" key="4">
    <source>
        <dbReference type="ARBA" id="ARBA00022679"/>
    </source>
</evidence>
<dbReference type="PANTHER" id="PTHR43304:SF1">
    <property type="entry name" value="PAC DOMAIN-CONTAINING PROTEIN"/>
    <property type="match status" value="1"/>
</dbReference>
<protein>
    <recommendedName>
        <fullName evidence="2">histidine kinase</fullName>
        <ecNumber evidence="2">2.7.13.3</ecNumber>
    </recommendedName>
</protein>
<keyword evidence="6" id="KW-0175">Coiled coil</keyword>
<dbReference type="EMBL" id="FNBA01000004">
    <property type="protein sequence ID" value="SDF02221.1"/>
    <property type="molecule type" value="Genomic_DNA"/>
</dbReference>
<evidence type="ECO:0000256" key="2">
    <source>
        <dbReference type="ARBA" id="ARBA00012438"/>
    </source>
</evidence>
<evidence type="ECO:0000256" key="7">
    <source>
        <dbReference type="SAM" id="Phobius"/>
    </source>
</evidence>
<keyword evidence="7" id="KW-0472">Membrane</keyword>
<dbReference type="SMART" id="SM00388">
    <property type="entry name" value="HisKA"/>
    <property type="match status" value="1"/>
</dbReference>
<evidence type="ECO:0000313" key="9">
    <source>
        <dbReference type="EMBL" id="SDF02221.1"/>
    </source>
</evidence>
<sequence length="611" mass="70811">MILKKENLFLLKSNSPFVFFFFILCGSQALFSQNNTEEEIKRLQRAIFITNFSQQIIWPDIEDNRVFKIGVLGPDRTVLDIQSLAQQRRIYNKKVEVKRFSLVKDIDDIQVLYVNNKYNYDIEYILKKIANKPILLITEDYEYNTSMINMVNIGMSFEYEINSELLRKHGFIVSPSLREHSITTAEKWKDLYLSTEKSLKLASEKTQTQQQLLEKKNKQLKNQKETINLQQNELVLNEEQASIERKKLLKTLSESNEFHTKKYEEKLAIERELEENIQQQINFIKYQERIIDSSNAQISLKTEFLELQRKEIAEKEIILNDKVSEIDSQKKANLLLLALLAIVLIASFIIYRNYLSNKKLNKLLSAQKLQVELQSLALEQKNRDLEQFAYIASHDLKEPLNSISSLIDILQQEYGNKFDDVGNQSLEYVKSSSDRMRDLIDALLSYSRLGVLKEEVTVNTEDLIVGIQEDLKFRIDEKKALIVTENLPVITGSPTELRMLFQNLIGNALKFVAEDVQPRVEISCSKIYTPKSQTKGVWEFAIKDNGIGIAKKYHERVFSIFQRLHARDTYEGTGIGLAHCKKIVEAHGGKIRIESSEGNGATFYFTIPFQE</sequence>
<keyword evidence="3" id="KW-0597">Phosphoprotein</keyword>
<keyword evidence="7" id="KW-1133">Transmembrane helix</keyword>
<dbReference type="FunFam" id="3.30.565.10:FF:000006">
    <property type="entry name" value="Sensor histidine kinase WalK"/>
    <property type="match status" value="1"/>
</dbReference>
<dbReference type="Gene3D" id="3.30.565.10">
    <property type="entry name" value="Histidine kinase-like ATPase, C-terminal domain"/>
    <property type="match status" value="1"/>
</dbReference>